<reference evidence="2" key="1">
    <citation type="submission" date="2023-04" db="EMBL/GenBank/DDBJ databases">
        <title>Phytophthora fragariaefolia NBRC 109709.</title>
        <authorList>
            <person name="Ichikawa N."/>
            <person name="Sato H."/>
            <person name="Tonouchi N."/>
        </authorList>
    </citation>
    <scope>NUCLEOTIDE SEQUENCE</scope>
    <source>
        <strain evidence="2">NBRC 109709</strain>
    </source>
</reference>
<dbReference type="AlphaFoldDB" id="A0A9W6XF35"/>
<evidence type="ECO:0000313" key="3">
    <source>
        <dbReference type="Proteomes" id="UP001165121"/>
    </source>
</evidence>
<dbReference type="Proteomes" id="UP001165121">
    <property type="component" value="Unassembled WGS sequence"/>
</dbReference>
<sequence>MAAQRYAYARDDDNGDAQGGDDATKWKVMDDMAVTTSTTMEMATTEEGDRARNAVPVTEEGDTATAVPTVTDDETETAANESGTELTDETVTELGSIAKVRMAVRRSRREAKQQRVRPARKKAHGKANNGDEVARVVAEMRVEAGDGLPTTMMLVVDATQCVEIDSGARYSVAGTDWMASGERKSMDAPVAYIEGIGGFLLYVLGVWTFDMINAYDQAVTIDACIIDGYTDDFWWASIFSKDTEPPWISTVARYDTRIITKE</sequence>
<dbReference type="EMBL" id="BSXT01000990">
    <property type="protein sequence ID" value="GMF37184.1"/>
    <property type="molecule type" value="Genomic_DNA"/>
</dbReference>
<feature type="region of interest" description="Disordered" evidence="1">
    <location>
        <begin position="1"/>
        <end position="24"/>
    </location>
</feature>
<name>A0A9W6XF35_9STRA</name>
<dbReference type="OrthoDB" id="127257at2759"/>
<evidence type="ECO:0000313" key="2">
    <source>
        <dbReference type="EMBL" id="GMF37184.1"/>
    </source>
</evidence>
<feature type="compositionally biased region" description="Basic residues" evidence="1">
    <location>
        <begin position="106"/>
        <end position="125"/>
    </location>
</feature>
<feature type="region of interest" description="Disordered" evidence="1">
    <location>
        <begin position="106"/>
        <end position="129"/>
    </location>
</feature>
<protein>
    <submittedName>
        <fullName evidence="2">Unnamed protein product</fullName>
    </submittedName>
</protein>
<keyword evidence="3" id="KW-1185">Reference proteome</keyword>
<gene>
    <name evidence="2" type="ORF">Pfra01_001035300</name>
</gene>
<proteinExistence type="predicted"/>
<accession>A0A9W6XF35</accession>
<feature type="region of interest" description="Disordered" evidence="1">
    <location>
        <begin position="42"/>
        <end position="64"/>
    </location>
</feature>
<evidence type="ECO:0000256" key="1">
    <source>
        <dbReference type="SAM" id="MobiDB-lite"/>
    </source>
</evidence>
<comment type="caution">
    <text evidence="2">The sequence shown here is derived from an EMBL/GenBank/DDBJ whole genome shotgun (WGS) entry which is preliminary data.</text>
</comment>
<organism evidence="2 3">
    <name type="scientific">Phytophthora fragariaefolia</name>
    <dbReference type="NCBI Taxonomy" id="1490495"/>
    <lineage>
        <taxon>Eukaryota</taxon>
        <taxon>Sar</taxon>
        <taxon>Stramenopiles</taxon>
        <taxon>Oomycota</taxon>
        <taxon>Peronosporomycetes</taxon>
        <taxon>Peronosporales</taxon>
        <taxon>Peronosporaceae</taxon>
        <taxon>Phytophthora</taxon>
    </lineage>
</organism>